<evidence type="ECO:0000313" key="5">
    <source>
        <dbReference type="Proteomes" id="UP000773462"/>
    </source>
</evidence>
<dbReference type="EMBL" id="JAGGLV010000041">
    <property type="protein sequence ID" value="MBP2116296.1"/>
    <property type="molecule type" value="Genomic_DNA"/>
</dbReference>
<protein>
    <submittedName>
        <fullName evidence="4">Acyl-CoA reductase-like NAD-dependent aldehyde dehydrogenase</fullName>
    </submittedName>
</protein>
<reference evidence="4 5" key="1">
    <citation type="submission" date="2021-03" db="EMBL/GenBank/DDBJ databases">
        <title>Genomic Encyclopedia of Type Strains, Phase IV (KMG-IV): sequencing the most valuable type-strain genomes for metagenomic binning, comparative biology and taxonomic classification.</title>
        <authorList>
            <person name="Goeker M."/>
        </authorList>
    </citation>
    <scope>NUCLEOTIDE SEQUENCE [LARGE SCALE GENOMIC DNA]</scope>
    <source>
        <strain evidence="4 5">DSM 101953</strain>
    </source>
</reference>
<dbReference type="InterPro" id="IPR016162">
    <property type="entry name" value="Ald_DH_N"/>
</dbReference>
<keyword evidence="5" id="KW-1185">Reference proteome</keyword>
<evidence type="ECO:0000256" key="1">
    <source>
        <dbReference type="ARBA" id="ARBA00009986"/>
    </source>
</evidence>
<dbReference type="Proteomes" id="UP000773462">
    <property type="component" value="Unassembled WGS sequence"/>
</dbReference>
<dbReference type="InterPro" id="IPR016163">
    <property type="entry name" value="Ald_DH_C"/>
</dbReference>
<comment type="similarity">
    <text evidence="1">Belongs to the aldehyde dehydrogenase family.</text>
</comment>
<sequence>MKLQECYGLWMSGQWHKAGKYKDLYNPYSGEVLARIAQADASEGVRAIEAAHEAFAVFGRMSAYQRSEILYRVAGLIDERREELARVTAMEAAKPLKAARGEIARTVETYRFAAEAAKQVTGEQVAMDAAEGGHQHFGFTIRVPIGVVTAITPFNFPFNLVAHKVGPALAAGNTIVLKPAEQTPLSGLLLAGLFQEAGLPAGVLNIVTGEGAELGEVLTTHPLVRKISFTGSYAVGQLIQRQAGLRRTTLELGSNAALIIDENTDIAAVAARCVSGAFAYNGQVCISLQRILVHQSLYEEFKQHFVTAAAKLITGSPLEEATDVTSLISEKAADRIMNWIGEAVAGGAVIETGGLRSARNIIAPTLLTQVPRSAKVWTEEIFGPVAVLLPFDHWEEAIREVNSSRYGLMAGVYTSDIKRAFEAARELEAGGVVVNDIPTFRVDHMPYGGVKDSGKGTEGVAYAVQEMTQLKLISFNV</sequence>
<evidence type="ECO:0000259" key="3">
    <source>
        <dbReference type="Pfam" id="PF00171"/>
    </source>
</evidence>
<evidence type="ECO:0000256" key="2">
    <source>
        <dbReference type="ARBA" id="ARBA00023002"/>
    </source>
</evidence>
<organism evidence="4 5">
    <name type="scientific">Paenibacillus silagei</name>
    <dbReference type="NCBI Taxonomy" id="1670801"/>
    <lineage>
        <taxon>Bacteria</taxon>
        <taxon>Bacillati</taxon>
        <taxon>Bacillota</taxon>
        <taxon>Bacilli</taxon>
        <taxon>Bacillales</taxon>
        <taxon>Paenibacillaceae</taxon>
        <taxon>Paenibacillus</taxon>
    </lineage>
</organism>
<proteinExistence type="inferred from homology"/>
<dbReference type="InterPro" id="IPR051020">
    <property type="entry name" value="ALDH-related_metabolic_enz"/>
</dbReference>
<keyword evidence="2" id="KW-0560">Oxidoreductase</keyword>
<evidence type="ECO:0000313" key="4">
    <source>
        <dbReference type="EMBL" id="MBP2116296.1"/>
    </source>
</evidence>
<name>A0ABS4P1W8_9BACL</name>
<dbReference type="CDD" id="cd07149">
    <property type="entry name" value="ALDH_y4uC"/>
    <property type="match status" value="1"/>
</dbReference>
<feature type="domain" description="Aldehyde dehydrogenase" evidence="3">
    <location>
        <begin position="20"/>
        <end position="472"/>
    </location>
</feature>
<gene>
    <name evidence="4" type="ORF">J2Z70_006526</name>
</gene>
<dbReference type="PANTHER" id="PTHR42991:SF1">
    <property type="entry name" value="ALDEHYDE DEHYDROGENASE"/>
    <property type="match status" value="1"/>
</dbReference>
<accession>A0ABS4P1W8</accession>
<dbReference type="Gene3D" id="3.40.309.10">
    <property type="entry name" value="Aldehyde Dehydrogenase, Chain A, domain 2"/>
    <property type="match status" value="1"/>
</dbReference>
<comment type="caution">
    <text evidence="4">The sequence shown here is derived from an EMBL/GenBank/DDBJ whole genome shotgun (WGS) entry which is preliminary data.</text>
</comment>
<dbReference type="PANTHER" id="PTHR42991">
    <property type="entry name" value="ALDEHYDE DEHYDROGENASE"/>
    <property type="match status" value="1"/>
</dbReference>
<dbReference type="SUPFAM" id="SSF53720">
    <property type="entry name" value="ALDH-like"/>
    <property type="match status" value="1"/>
</dbReference>
<dbReference type="Gene3D" id="3.40.605.10">
    <property type="entry name" value="Aldehyde Dehydrogenase, Chain A, domain 1"/>
    <property type="match status" value="1"/>
</dbReference>
<dbReference type="InterPro" id="IPR016161">
    <property type="entry name" value="Ald_DH/histidinol_DH"/>
</dbReference>
<dbReference type="InterPro" id="IPR015590">
    <property type="entry name" value="Aldehyde_DH_dom"/>
</dbReference>
<dbReference type="Pfam" id="PF00171">
    <property type="entry name" value="Aldedh"/>
    <property type="match status" value="1"/>
</dbReference>